<dbReference type="InterPro" id="IPR024991">
    <property type="entry name" value="RING-H2_APC11"/>
</dbReference>
<dbReference type="Gene3D" id="3.30.40.10">
    <property type="entry name" value="Zinc/RING finger domain, C3HC4 (zinc finger)"/>
    <property type="match status" value="1"/>
</dbReference>
<dbReference type="OrthoDB" id="1681166at2759"/>
<evidence type="ECO:0000259" key="10">
    <source>
        <dbReference type="PROSITE" id="PS50089"/>
    </source>
</evidence>
<sequence length="55" mass="6664">MPFDACCPECKMPGDDCPPVWGECGHHFHIHCIMKWLQKEQKQCPMCRREWKFRQ</sequence>
<evidence type="ECO:0000256" key="8">
    <source>
        <dbReference type="ARBA" id="ARBA00023306"/>
    </source>
</evidence>
<gene>
    <name evidence="11" type="primary">APC11</name>
    <name evidence="11" type="ORF">SNEC2469_LOCUS3986</name>
</gene>
<dbReference type="InterPro" id="IPR001841">
    <property type="entry name" value="Znf_RING"/>
</dbReference>
<feature type="domain" description="RING-type" evidence="10">
    <location>
        <begin position="7"/>
        <end position="48"/>
    </location>
</feature>
<evidence type="ECO:0000256" key="3">
    <source>
        <dbReference type="ARBA" id="ARBA00022723"/>
    </source>
</evidence>
<keyword evidence="4 9" id="KW-0863">Zinc-finger</keyword>
<dbReference type="GO" id="GO:0051301">
    <property type="term" value="P:cell division"/>
    <property type="evidence" value="ECO:0007669"/>
    <property type="project" value="UniProtKB-KW"/>
</dbReference>
<dbReference type="GO" id="GO:0005680">
    <property type="term" value="C:anaphase-promoting complex"/>
    <property type="evidence" value="ECO:0007669"/>
    <property type="project" value="InterPro"/>
</dbReference>
<evidence type="ECO:0000256" key="4">
    <source>
        <dbReference type="ARBA" id="ARBA00022771"/>
    </source>
</evidence>
<dbReference type="GO" id="GO:0097602">
    <property type="term" value="F:cullin family protein binding"/>
    <property type="evidence" value="ECO:0007669"/>
    <property type="project" value="InterPro"/>
</dbReference>
<keyword evidence="6" id="KW-0833">Ubl conjugation pathway</keyword>
<keyword evidence="12" id="KW-1185">Reference proteome</keyword>
<evidence type="ECO:0000256" key="7">
    <source>
        <dbReference type="ARBA" id="ARBA00022833"/>
    </source>
</evidence>
<dbReference type="AlphaFoldDB" id="A0A812KZZ1"/>
<evidence type="ECO:0000313" key="12">
    <source>
        <dbReference type="Proteomes" id="UP000601435"/>
    </source>
</evidence>
<dbReference type="PANTHER" id="PTHR11210">
    <property type="entry name" value="RING BOX"/>
    <property type="match status" value="1"/>
</dbReference>
<name>A0A812KZZ1_9DINO</name>
<keyword evidence="7" id="KW-0862">Zinc</keyword>
<keyword evidence="5" id="KW-0498">Mitosis</keyword>
<keyword evidence="3" id="KW-0479">Metal-binding</keyword>
<dbReference type="Pfam" id="PF12861">
    <property type="entry name" value="zf-ANAPC11"/>
    <property type="match status" value="1"/>
</dbReference>
<evidence type="ECO:0000256" key="6">
    <source>
        <dbReference type="ARBA" id="ARBA00022786"/>
    </source>
</evidence>
<dbReference type="InterPro" id="IPR051031">
    <property type="entry name" value="RING-box_E3_Ubiquitin_Ligase"/>
</dbReference>
<keyword evidence="8" id="KW-0131">Cell cycle</keyword>
<dbReference type="EMBL" id="CAJNJA010008436">
    <property type="protein sequence ID" value="CAE7236515.1"/>
    <property type="molecule type" value="Genomic_DNA"/>
</dbReference>
<evidence type="ECO:0000256" key="2">
    <source>
        <dbReference type="ARBA" id="ARBA00022618"/>
    </source>
</evidence>
<organism evidence="11 12">
    <name type="scientific">Symbiodinium necroappetens</name>
    <dbReference type="NCBI Taxonomy" id="1628268"/>
    <lineage>
        <taxon>Eukaryota</taxon>
        <taxon>Sar</taxon>
        <taxon>Alveolata</taxon>
        <taxon>Dinophyceae</taxon>
        <taxon>Suessiales</taxon>
        <taxon>Symbiodiniaceae</taxon>
        <taxon>Symbiodinium</taxon>
    </lineage>
</organism>
<dbReference type="Proteomes" id="UP000601435">
    <property type="component" value="Unassembled WGS sequence"/>
</dbReference>
<keyword evidence="2" id="KW-0132">Cell division</keyword>
<accession>A0A812KZZ1</accession>
<evidence type="ECO:0000256" key="5">
    <source>
        <dbReference type="ARBA" id="ARBA00022776"/>
    </source>
</evidence>
<proteinExistence type="predicted"/>
<dbReference type="CDD" id="cd16456">
    <property type="entry name" value="RING-H2_APC11"/>
    <property type="match status" value="1"/>
</dbReference>
<comment type="caution">
    <text evidence="11">The sequence shown here is derived from an EMBL/GenBank/DDBJ whole genome shotgun (WGS) entry which is preliminary data.</text>
</comment>
<evidence type="ECO:0000313" key="11">
    <source>
        <dbReference type="EMBL" id="CAE7236515.1"/>
    </source>
</evidence>
<dbReference type="InterPro" id="IPR013083">
    <property type="entry name" value="Znf_RING/FYVE/PHD"/>
</dbReference>
<evidence type="ECO:0000256" key="1">
    <source>
        <dbReference type="ARBA" id="ARBA00013928"/>
    </source>
</evidence>
<dbReference type="GO" id="GO:0031145">
    <property type="term" value="P:anaphase-promoting complex-dependent catabolic process"/>
    <property type="evidence" value="ECO:0007669"/>
    <property type="project" value="InterPro"/>
</dbReference>
<dbReference type="SUPFAM" id="SSF57850">
    <property type="entry name" value="RING/U-box"/>
    <property type="match status" value="1"/>
</dbReference>
<protein>
    <recommendedName>
        <fullName evidence="1">Anaphase-promoting complex subunit 11</fullName>
    </recommendedName>
</protein>
<dbReference type="GO" id="GO:0008270">
    <property type="term" value="F:zinc ion binding"/>
    <property type="evidence" value="ECO:0007669"/>
    <property type="project" value="UniProtKB-KW"/>
</dbReference>
<evidence type="ECO:0000256" key="9">
    <source>
        <dbReference type="PROSITE-ProRule" id="PRU00175"/>
    </source>
</evidence>
<dbReference type="SMART" id="SM00184">
    <property type="entry name" value="RING"/>
    <property type="match status" value="1"/>
</dbReference>
<dbReference type="PROSITE" id="PS50089">
    <property type="entry name" value="ZF_RING_2"/>
    <property type="match status" value="1"/>
</dbReference>
<dbReference type="GO" id="GO:0061630">
    <property type="term" value="F:ubiquitin protein ligase activity"/>
    <property type="evidence" value="ECO:0007669"/>
    <property type="project" value="InterPro"/>
</dbReference>
<reference evidence="11" key="1">
    <citation type="submission" date="2021-02" db="EMBL/GenBank/DDBJ databases">
        <authorList>
            <person name="Dougan E. K."/>
            <person name="Rhodes N."/>
            <person name="Thang M."/>
            <person name="Chan C."/>
        </authorList>
    </citation>
    <scope>NUCLEOTIDE SEQUENCE</scope>
</reference>